<gene>
    <name evidence="1" type="ORF">DL764_009860</name>
</gene>
<organism evidence="1 2">
    <name type="scientific">Monosporascus ibericus</name>
    <dbReference type="NCBI Taxonomy" id="155417"/>
    <lineage>
        <taxon>Eukaryota</taxon>
        <taxon>Fungi</taxon>
        <taxon>Dikarya</taxon>
        <taxon>Ascomycota</taxon>
        <taxon>Pezizomycotina</taxon>
        <taxon>Sordariomycetes</taxon>
        <taxon>Xylariomycetidae</taxon>
        <taxon>Xylariales</taxon>
        <taxon>Xylariales incertae sedis</taxon>
        <taxon>Monosporascus</taxon>
    </lineage>
</organism>
<name>A0A4Q4STV9_9PEZI</name>
<proteinExistence type="predicted"/>
<dbReference type="AlphaFoldDB" id="A0A4Q4STV9"/>
<evidence type="ECO:0000313" key="2">
    <source>
        <dbReference type="Proteomes" id="UP000293360"/>
    </source>
</evidence>
<dbReference type="OrthoDB" id="4584443at2759"/>
<keyword evidence="2" id="KW-1185">Reference proteome</keyword>
<comment type="caution">
    <text evidence="1">The sequence shown here is derived from an EMBL/GenBank/DDBJ whole genome shotgun (WGS) entry which is preliminary data.</text>
</comment>
<dbReference type="STRING" id="155417.A0A4Q4STV9"/>
<evidence type="ECO:0000313" key="1">
    <source>
        <dbReference type="EMBL" id="RYO80691.1"/>
    </source>
</evidence>
<sequence>MACPAASYARTLDANTTPIESPAEEINDPVVLSPDQAQQASRFRNEISLYGIGPGELRNAACGHIMFTQCAEFKDWKDSGDRLSTEQTGSNEDSMAEWNRFLGVAKDGMQIKSEYLSAL</sequence>
<protein>
    <submittedName>
        <fullName evidence="1">Uncharacterized protein</fullName>
    </submittedName>
</protein>
<reference evidence="1 2" key="1">
    <citation type="submission" date="2018-06" db="EMBL/GenBank/DDBJ databases">
        <title>Complete Genomes of Monosporascus.</title>
        <authorList>
            <person name="Robinson A.J."/>
            <person name="Natvig D.O."/>
        </authorList>
    </citation>
    <scope>NUCLEOTIDE SEQUENCE [LARGE SCALE GENOMIC DNA]</scope>
    <source>
        <strain evidence="1 2">CBS 110550</strain>
    </source>
</reference>
<dbReference type="Proteomes" id="UP000293360">
    <property type="component" value="Unassembled WGS sequence"/>
</dbReference>
<dbReference type="EMBL" id="QJNU01001034">
    <property type="protein sequence ID" value="RYO80691.1"/>
    <property type="molecule type" value="Genomic_DNA"/>
</dbReference>
<accession>A0A4Q4STV9</accession>